<evidence type="ECO:0000256" key="2">
    <source>
        <dbReference type="ARBA" id="ARBA00023002"/>
    </source>
</evidence>
<proteinExistence type="inferred from homology"/>
<dbReference type="Gene3D" id="3.40.50.720">
    <property type="entry name" value="NAD(P)-binding Rossmann-like Domain"/>
    <property type="match status" value="1"/>
</dbReference>
<dbReference type="PRINTS" id="PR00081">
    <property type="entry name" value="GDHRDH"/>
</dbReference>
<sequence length="309" mass="33673">MQVSTQPSKTIIITGATSGLGYHCAETIAKSGQDWYIVIASRNPSTVEAAVQNLITGTEYPHIEGMILDLASLVSVRQFTENFRQAERPPLCAIVCNAGIQIVSDTQYTADGFEMTFGVNHLGHFLLVNLLLPNMSDSSRIVFVSSDTHNPATQTGMPAPQYQAVELLAFPSDNGDGDGGDVGRVRYTTSKLCNVLCAYELSRRLQKQRSPMTVNAFNPGLMLDTKLARDYSQAELSALSAAISPTVLENAKSSQAMGAALARLILDPELENVTGKYFDGLQEVLSSQESYDERKARELWESSKKLVKI</sequence>
<evidence type="ECO:0000313" key="4">
    <source>
        <dbReference type="Proteomes" id="UP001600165"/>
    </source>
</evidence>
<evidence type="ECO:0000256" key="1">
    <source>
        <dbReference type="ARBA" id="ARBA00006484"/>
    </source>
</evidence>
<keyword evidence="4" id="KW-1185">Reference proteome</keyword>
<keyword evidence="2" id="KW-0560">Oxidoreductase</keyword>
<evidence type="ECO:0000313" key="3">
    <source>
        <dbReference type="EMBL" id="MFE4107353.1"/>
    </source>
</evidence>
<dbReference type="InterPro" id="IPR002347">
    <property type="entry name" value="SDR_fam"/>
</dbReference>
<dbReference type="Pfam" id="PF00106">
    <property type="entry name" value="adh_short"/>
    <property type="match status" value="1"/>
</dbReference>
<dbReference type="InterPro" id="IPR036291">
    <property type="entry name" value="NAD(P)-bd_dom_sf"/>
</dbReference>
<accession>A0ABW6IGL4</accession>
<reference evidence="3 4" key="1">
    <citation type="submission" date="2024-10" db="EMBL/GenBank/DDBJ databases">
        <authorList>
            <person name="Ratan Roy A."/>
            <person name="Morales Sandoval P.H."/>
            <person name="De Los Santos Villalobos S."/>
            <person name="Chakraborty S."/>
            <person name="Mukherjee J."/>
        </authorList>
    </citation>
    <scope>NUCLEOTIDE SEQUENCE [LARGE SCALE GENOMIC DNA]</scope>
    <source>
        <strain evidence="3 4">S1</strain>
    </source>
</reference>
<comment type="caution">
    <text evidence="3">The sequence shown here is derived from an EMBL/GenBank/DDBJ whole genome shotgun (WGS) entry which is preliminary data.</text>
</comment>
<dbReference type="Proteomes" id="UP001600165">
    <property type="component" value="Unassembled WGS sequence"/>
</dbReference>
<dbReference type="SUPFAM" id="SSF51735">
    <property type="entry name" value="NAD(P)-binding Rossmann-fold domains"/>
    <property type="match status" value="1"/>
</dbReference>
<dbReference type="PANTHER" id="PTHR24320">
    <property type="entry name" value="RETINOL DEHYDROGENASE"/>
    <property type="match status" value="1"/>
</dbReference>
<protein>
    <submittedName>
        <fullName evidence="3">SDR family NAD(P)-dependent oxidoreductase</fullName>
    </submittedName>
</protein>
<dbReference type="RefSeq" id="WP_377965980.1">
    <property type="nucleotide sequence ID" value="NZ_JBHZOL010000085.1"/>
</dbReference>
<comment type="similarity">
    <text evidence="1">Belongs to the short-chain dehydrogenases/reductases (SDR) family.</text>
</comment>
<dbReference type="EMBL" id="JBHZOL010000085">
    <property type="protein sequence ID" value="MFE4107353.1"/>
    <property type="molecule type" value="Genomic_DNA"/>
</dbReference>
<gene>
    <name evidence="3" type="ORF">ACFVKH_13760</name>
</gene>
<dbReference type="PANTHER" id="PTHR24320:SF152">
    <property type="entry name" value="SHORT-CHAIN DEHYDROGENASE_REDUCTASE FAMILY PROTEIN"/>
    <property type="match status" value="1"/>
</dbReference>
<name>A0ABW6IGL4_9CYAN</name>
<organism evidence="3 4">
    <name type="scientific">Almyronema epifaneia S1</name>
    <dbReference type="NCBI Taxonomy" id="2991925"/>
    <lineage>
        <taxon>Bacteria</taxon>
        <taxon>Bacillati</taxon>
        <taxon>Cyanobacteriota</taxon>
        <taxon>Cyanophyceae</taxon>
        <taxon>Nodosilineales</taxon>
        <taxon>Nodosilineaceae</taxon>
        <taxon>Almyronema</taxon>
        <taxon>Almyronema epifaneia</taxon>
    </lineage>
</organism>